<reference evidence="1" key="1">
    <citation type="submission" date="2020-05" db="EMBL/GenBank/DDBJ databases">
        <authorList>
            <person name="Chiriac C."/>
            <person name="Salcher M."/>
            <person name="Ghai R."/>
            <person name="Kavagutti S V."/>
        </authorList>
    </citation>
    <scope>NUCLEOTIDE SEQUENCE</scope>
</reference>
<dbReference type="EMBL" id="CAFBPZ010000008">
    <property type="protein sequence ID" value="CAB5034902.1"/>
    <property type="molecule type" value="Genomic_DNA"/>
</dbReference>
<sequence>MKSTKHSARVVGALIALTSVSMAASVMTDSVMAAPEPPTIAALFKADVVVGADMWDTVPRIMSLTLNFTDIIGVPGADSKDQSTAKAAVVAAGGAWSNIRAEACSTKPTQISHTTAVSPEQYYGVTGLAGVHNTDVVQVQMSWPVLPSSMNPTDFKITLNNGTVAPAISATVMPNFEYNERSVLILNGEFGNRLPKSDPAARYPAKVEIVADATPMMLVGPGGRLASAVGLTMTNDKTPYDTQSANPELWTGPRVIAAKITRMSTLGEGGPKPVSKNLLPNDGVAMFGKKAAQFRVRMLTVGGALSPNGVRGLYPTDYRNYFRLVARDSKGRLIPLVEAGRTYSIDGNSITVVGLADLGKKQKTYDECYQEDSENQIDIILSGSAVAAQRIAILEIPADGGGYLPLYNDGGPGNSPTPGVVYTAKSPRHSANIINGLVDPMRTTFNTARMTGSS</sequence>
<evidence type="ECO:0000313" key="1">
    <source>
        <dbReference type="EMBL" id="CAB5034902.1"/>
    </source>
</evidence>
<name>A0A6J7S263_9ZZZZ</name>
<protein>
    <submittedName>
        <fullName evidence="1">Unannotated protein</fullName>
    </submittedName>
</protein>
<gene>
    <name evidence="1" type="ORF">UFOPK4237_00228</name>
</gene>
<organism evidence="1">
    <name type="scientific">freshwater metagenome</name>
    <dbReference type="NCBI Taxonomy" id="449393"/>
    <lineage>
        <taxon>unclassified sequences</taxon>
        <taxon>metagenomes</taxon>
        <taxon>ecological metagenomes</taxon>
    </lineage>
</organism>
<proteinExistence type="predicted"/>
<accession>A0A6J7S263</accession>
<dbReference type="AlphaFoldDB" id="A0A6J7S263"/>